<proteinExistence type="predicted"/>
<dbReference type="EMBL" id="JAGSOV010000097">
    <property type="protein sequence ID" value="MCO1660902.1"/>
    <property type="molecule type" value="Genomic_DNA"/>
</dbReference>
<protein>
    <submittedName>
        <fullName evidence="1">Uncharacterized protein</fullName>
    </submittedName>
</protein>
<comment type="caution">
    <text evidence="1">The sequence shown here is derived from an EMBL/GenBank/DDBJ whole genome shotgun (WGS) entry which is preliminary data.</text>
</comment>
<organism evidence="1 2">
    <name type="scientific">Pseudonocardia humida</name>
    <dbReference type="NCBI Taxonomy" id="2800819"/>
    <lineage>
        <taxon>Bacteria</taxon>
        <taxon>Bacillati</taxon>
        <taxon>Actinomycetota</taxon>
        <taxon>Actinomycetes</taxon>
        <taxon>Pseudonocardiales</taxon>
        <taxon>Pseudonocardiaceae</taxon>
        <taxon>Pseudonocardia</taxon>
    </lineage>
</organism>
<dbReference type="RefSeq" id="WP_252446430.1">
    <property type="nucleotide sequence ID" value="NZ_JAGSOV010000097.1"/>
</dbReference>
<reference evidence="1" key="1">
    <citation type="submission" date="2021-04" db="EMBL/GenBank/DDBJ databases">
        <title>Pseudonocardia sp. nov., isolated from sandy soil of mangrove forest.</title>
        <authorList>
            <person name="Zan Z."/>
            <person name="Huang R."/>
            <person name="Liu W."/>
        </authorList>
    </citation>
    <scope>NUCLEOTIDE SEQUENCE</scope>
    <source>
        <strain evidence="1">S2-4</strain>
    </source>
</reference>
<name>A0ABT1ACW1_9PSEU</name>
<sequence length="72" mass="7483">MTPATPNDAGVDLTTEPDDRLSIAAGRFPTPVTGKRWPVKALTVVPATARSARLTDLPDLAVGVKVVIEMGG</sequence>
<gene>
    <name evidence="1" type="ORF">KDL28_38225</name>
</gene>
<evidence type="ECO:0000313" key="2">
    <source>
        <dbReference type="Proteomes" id="UP001165283"/>
    </source>
</evidence>
<accession>A0ABT1ACW1</accession>
<dbReference type="Proteomes" id="UP001165283">
    <property type="component" value="Unassembled WGS sequence"/>
</dbReference>
<evidence type="ECO:0000313" key="1">
    <source>
        <dbReference type="EMBL" id="MCO1660902.1"/>
    </source>
</evidence>
<keyword evidence="2" id="KW-1185">Reference proteome</keyword>